<accession>A0ABS6E6F7</accession>
<sequence length="391" mass="44151">MDTLDEIRPVWAEINLDNLAHNIREVRKHTKKDTLVTAVVKANAYGHGSVEAANIFLENGADRLAVATLTEAIELRKANINAPILILGYTPTTQYNKVIEYDIIQTVYNYEEAKILSNKSVELKREVKIHIKIDSGMGRIGFLPTERSVEEIIKISYLSNIEVEGIFTHFAKADEVDKTHAKIQHDRFINIVNKLEEKGLNIPIKHVSNSASIIDLPDYNLNMVRAGIMMYGFYPSKDVNKEKIILKPAMTLKAKISNLKVVDKGTGISYGQIFVTERESKIATIPIGYADGFTRMLTRKAEVYVKGKRVPIVGKICMDQCMIDVTEVEDITIGDEVVLFGYGKEGYPHVDEIAEKLDTISYEIVCMVGRRVPRVYISEEKVVKIRDYLLD</sequence>
<dbReference type="Pfam" id="PF00842">
    <property type="entry name" value="Ala_racemase_C"/>
    <property type="match status" value="1"/>
</dbReference>
<keyword evidence="2" id="KW-0663">Pyridoxal phosphate</keyword>
<comment type="pathway">
    <text evidence="2">Amino-acid biosynthesis; D-alanine biosynthesis; D-alanine from L-alanine: step 1/1.</text>
</comment>
<feature type="domain" description="Alanine racemase C-terminal" evidence="3">
    <location>
        <begin position="249"/>
        <end position="377"/>
    </location>
</feature>
<evidence type="ECO:0000313" key="5">
    <source>
        <dbReference type="Proteomes" id="UP000749471"/>
    </source>
</evidence>
<dbReference type="PANTHER" id="PTHR30511">
    <property type="entry name" value="ALANINE RACEMASE"/>
    <property type="match status" value="1"/>
</dbReference>
<name>A0ABS6E6F7_9FIRM</name>
<dbReference type="InterPro" id="IPR001608">
    <property type="entry name" value="Ala_racemase_N"/>
</dbReference>
<dbReference type="PANTHER" id="PTHR30511:SF0">
    <property type="entry name" value="ALANINE RACEMASE, CATABOLIC-RELATED"/>
    <property type="match status" value="1"/>
</dbReference>
<dbReference type="PROSITE" id="PS00395">
    <property type="entry name" value="ALANINE_RACEMASE"/>
    <property type="match status" value="1"/>
</dbReference>
<dbReference type="EC" id="5.1.1.1" evidence="2"/>
<evidence type="ECO:0000313" key="4">
    <source>
        <dbReference type="EMBL" id="MBU5438511.1"/>
    </source>
</evidence>
<dbReference type="InterPro" id="IPR000821">
    <property type="entry name" value="Ala_racemase"/>
</dbReference>
<dbReference type="CDD" id="cd00430">
    <property type="entry name" value="PLPDE_III_AR"/>
    <property type="match status" value="1"/>
</dbReference>
<comment type="caution">
    <text evidence="4">The sequence shown here is derived from an EMBL/GenBank/DDBJ whole genome shotgun (WGS) entry which is preliminary data.</text>
</comment>
<dbReference type="HAMAP" id="MF_01201">
    <property type="entry name" value="Ala_racemase"/>
    <property type="match status" value="1"/>
</dbReference>
<gene>
    <name evidence="4" type="primary">alr</name>
    <name evidence="4" type="ORF">KQI42_10850</name>
</gene>
<comment type="function">
    <text evidence="2">Catalyzes the interconversion of L-alanine and D-alanine. May also act on other amino acids.</text>
</comment>
<reference evidence="4 5" key="1">
    <citation type="submission" date="2021-06" db="EMBL/GenBank/DDBJ databases">
        <authorList>
            <person name="Sun Q."/>
            <person name="Li D."/>
        </authorList>
    </citation>
    <scope>NUCLEOTIDE SEQUENCE [LARGE SCALE GENOMIC DNA]</scope>
    <source>
        <strain evidence="4 5">MSJ-40</strain>
    </source>
</reference>
<comment type="similarity">
    <text evidence="2">Belongs to the alanine racemase family.</text>
</comment>
<organism evidence="4 5">
    <name type="scientific">Tissierella simiarum</name>
    <dbReference type="NCBI Taxonomy" id="2841534"/>
    <lineage>
        <taxon>Bacteria</taxon>
        <taxon>Bacillati</taxon>
        <taxon>Bacillota</taxon>
        <taxon>Tissierellia</taxon>
        <taxon>Tissierellales</taxon>
        <taxon>Tissierellaceae</taxon>
        <taxon>Tissierella</taxon>
    </lineage>
</organism>
<evidence type="ECO:0000259" key="3">
    <source>
        <dbReference type="SMART" id="SM01005"/>
    </source>
</evidence>
<comment type="cofactor">
    <cofactor evidence="1 2">
        <name>pyridoxal 5'-phosphate</name>
        <dbReference type="ChEBI" id="CHEBI:597326"/>
    </cofactor>
</comment>
<evidence type="ECO:0000256" key="1">
    <source>
        <dbReference type="ARBA" id="ARBA00001933"/>
    </source>
</evidence>
<feature type="binding site" evidence="2">
    <location>
        <position position="318"/>
    </location>
    <ligand>
        <name>substrate</name>
    </ligand>
</feature>
<feature type="binding site" evidence="2">
    <location>
        <position position="139"/>
    </location>
    <ligand>
        <name>substrate</name>
    </ligand>
</feature>
<dbReference type="EMBL" id="JAHLPM010000008">
    <property type="protein sequence ID" value="MBU5438511.1"/>
    <property type="molecule type" value="Genomic_DNA"/>
</dbReference>
<proteinExistence type="inferred from homology"/>
<keyword evidence="2 4" id="KW-0413">Isomerase</keyword>
<feature type="active site" description="Proton acceptor; specific for D-alanine" evidence="2">
    <location>
        <position position="41"/>
    </location>
</feature>
<dbReference type="GO" id="GO:0008784">
    <property type="term" value="F:alanine racemase activity"/>
    <property type="evidence" value="ECO:0007669"/>
    <property type="project" value="UniProtKB-EC"/>
</dbReference>
<dbReference type="SMART" id="SM01005">
    <property type="entry name" value="Ala_racemase_C"/>
    <property type="match status" value="1"/>
</dbReference>
<dbReference type="InterPro" id="IPR020622">
    <property type="entry name" value="Ala_racemase_pyridoxalP-BS"/>
</dbReference>
<dbReference type="Proteomes" id="UP000749471">
    <property type="component" value="Unassembled WGS sequence"/>
</dbReference>
<dbReference type="Pfam" id="PF01168">
    <property type="entry name" value="Ala_racemase_N"/>
    <property type="match status" value="1"/>
</dbReference>
<feature type="modified residue" description="N6-(pyridoxal phosphate)lysine" evidence="2">
    <location>
        <position position="41"/>
    </location>
</feature>
<evidence type="ECO:0000256" key="2">
    <source>
        <dbReference type="HAMAP-Rule" id="MF_01201"/>
    </source>
</evidence>
<keyword evidence="5" id="KW-1185">Reference proteome</keyword>
<comment type="catalytic activity">
    <reaction evidence="2">
        <text>L-alanine = D-alanine</text>
        <dbReference type="Rhea" id="RHEA:20249"/>
        <dbReference type="ChEBI" id="CHEBI:57416"/>
        <dbReference type="ChEBI" id="CHEBI:57972"/>
        <dbReference type="EC" id="5.1.1.1"/>
    </reaction>
</comment>
<dbReference type="NCBIfam" id="TIGR00492">
    <property type="entry name" value="alr"/>
    <property type="match status" value="1"/>
</dbReference>
<protein>
    <recommendedName>
        <fullName evidence="2">Alanine racemase</fullName>
        <ecNumber evidence="2">5.1.1.1</ecNumber>
    </recommendedName>
</protein>
<feature type="active site" description="Proton acceptor; specific for L-alanine" evidence="2">
    <location>
        <position position="270"/>
    </location>
</feature>
<dbReference type="InterPro" id="IPR011079">
    <property type="entry name" value="Ala_racemase_C"/>
</dbReference>
<dbReference type="RefSeq" id="WP_216519672.1">
    <property type="nucleotide sequence ID" value="NZ_JAHLPM010000008.1"/>
</dbReference>